<comment type="similarity">
    <text evidence="1">Belongs to the UreD family.</text>
</comment>
<dbReference type="OrthoDB" id="5550464at2759"/>
<dbReference type="STRING" id="246404.A0A507FMY1"/>
<evidence type="ECO:0000313" key="3">
    <source>
        <dbReference type="EMBL" id="TPX76666.1"/>
    </source>
</evidence>
<dbReference type="InterPro" id="IPR002669">
    <property type="entry name" value="UreD"/>
</dbReference>
<dbReference type="PANTHER" id="PTHR33643:SF1">
    <property type="entry name" value="UREASE ACCESSORY PROTEIN D"/>
    <property type="match status" value="1"/>
</dbReference>
<dbReference type="HAMAP" id="MF_01384">
    <property type="entry name" value="UreD"/>
    <property type="match status" value="1"/>
</dbReference>
<gene>
    <name evidence="3" type="ORF">CcCBS67573_g02058</name>
</gene>
<name>A0A507FMY1_9FUNG</name>
<comment type="caution">
    <text evidence="3">The sequence shown here is derived from an EMBL/GenBank/DDBJ whole genome shotgun (WGS) entry which is preliminary data.</text>
</comment>
<dbReference type="AlphaFoldDB" id="A0A507FMY1"/>
<evidence type="ECO:0000313" key="4">
    <source>
        <dbReference type="Proteomes" id="UP000320333"/>
    </source>
</evidence>
<accession>A0A507FMY1</accession>
<dbReference type="Proteomes" id="UP000320333">
    <property type="component" value="Unassembled WGS sequence"/>
</dbReference>
<organism evidence="3 4">
    <name type="scientific">Chytriomyces confervae</name>
    <dbReference type="NCBI Taxonomy" id="246404"/>
    <lineage>
        <taxon>Eukaryota</taxon>
        <taxon>Fungi</taxon>
        <taxon>Fungi incertae sedis</taxon>
        <taxon>Chytridiomycota</taxon>
        <taxon>Chytridiomycota incertae sedis</taxon>
        <taxon>Chytridiomycetes</taxon>
        <taxon>Chytridiales</taxon>
        <taxon>Chytriomycetaceae</taxon>
        <taxon>Chytriomyces</taxon>
    </lineage>
</organism>
<keyword evidence="2" id="KW-0143">Chaperone</keyword>
<proteinExistence type="inferred from homology"/>
<protein>
    <recommendedName>
        <fullName evidence="5">Urease accessory protein UreD</fullName>
    </recommendedName>
</protein>
<evidence type="ECO:0008006" key="5">
    <source>
        <dbReference type="Google" id="ProtNLM"/>
    </source>
</evidence>
<sequence>MAKSTGTIHVSLDTGTDAAYLRSLQSSYPLRLMAPSAQSASVLGRRHRNVYILSFGGGLVGGDAVKLRVVVDPDTSLSLCTQGSTRVYKGKNGGESKDCMQSLDAIVNTGSLLCLLPDHISPFADARYKSTQMLALHVGASLVFLDWLGAGRSLNGEEWRFSVQSYESRVSIMHATSKSSKPAFKEILRDAWLLEHDQPNPIPPSEIASYASALHPYTCVGTLILFGPRLTGLIEAATTLFENTISISHKGVKGFGEGIIWSLSKITEDHLELVDSAKDSSGDAAAAVVVVGVILRFSALEPRLARDFIRERLAGLEDATGSANLFSKQL</sequence>
<dbReference type="Pfam" id="PF01774">
    <property type="entry name" value="UreD"/>
    <property type="match status" value="1"/>
</dbReference>
<evidence type="ECO:0000256" key="2">
    <source>
        <dbReference type="ARBA" id="ARBA00023186"/>
    </source>
</evidence>
<evidence type="ECO:0000256" key="1">
    <source>
        <dbReference type="ARBA" id="ARBA00007177"/>
    </source>
</evidence>
<keyword evidence="4" id="KW-1185">Reference proteome</keyword>
<dbReference type="GO" id="GO:0016151">
    <property type="term" value="F:nickel cation binding"/>
    <property type="evidence" value="ECO:0007669"/>
    <property type="project" value="InterPro"/>
</dbReference>
<dbReference type="PANTHER" id="PTHR33643">
    <property type="entry name" value="UREASE ACCESSORY PROTEIN D"/>
    <property type="match status" value="1"/>
</dbReference>
<reference evidence="3 4" key="1">
    <citation type="journal article" date="2019" name="Sci. Rep.">
        <title>Comparative genomics of chytrid fungi reveal insights into the obligate biotrophic and pathogenic lifestyle of Synchytrium endobioticum.</title>
        <authorList>
            <person name="van de Vossenberg B.T.L.H."/>
            <person name="Warris S."/>
            <person name="Nguyen H.D.T."/>
            <person name="van Gent-Pelzer M.P.E."/>
            <person name="Joly D.L."/>
            <person name="van de Geest H.C."/>
            <person name="Bonants P.J.M."/>
            <person name="Smith D.S."/>
            <person name="Levesque C.A."/>
            <person name="van der Lee T.A.J."/>
        </authorList>
    </citation>
    <scope>NUCLEOTIDE SEQUENCE [LARGE SCALE GENOMIC DNA]</scope>
    <source>
        <strain evidence="3 4">CBS 675.73</strain>
    </source>
</reference>
<dbReference type="EMBL" id="QEAP01000040">
    <property type="protein sequence ID" value="TPX76666.1"/>
    <property type="molecule type" value="Genomic_DNA"/>
</dbReference>